<feature type="binding site" evidence="15">
    <location>
        <position position="135"/>
    </location>
    <ligand>
        <name>FAD</name>
        <dbReference type="ChEBI" id="CHEBI:57692"/>
    </ligand>
</feature>
<dbReference type="InterPro" id="IPR011053">
    <property type="entry name" value="Single_hybrid_motif"/>
</dbReference>
<dbReference type="InterPro" id="IPR001100">
    <property type="entry name" value="Pyr_nuc-diS_OxRdtase"/>
</dbReference>
<comment type="catalytic activity">
    <reaction evidence="13 17">
        <text>N(6)-[(R)-dihydrolipoyl]-L-lysyl-[protein] + NAD(+) = N(6)-[(R)-lipoyl]-L-lysyl-[protein] + NADH + H(+)</text>
        <dbReference type="Rhea" id="RHEA:15045"/>
        <dbReference type="Rhea" id="RHEA-COMP:10474"/>
        <dbReference type="Rhea" id="RHEA-COMP:10475"/>
        <dbReference type="ChEBI" id="CHEBI:15378"/>
        <dbReference type="ChEBI" id="CHEBI:57540"/>
        <dbReference type="ChEBI" id="CHEBI:57945"/>
        <dbReference type="ChEBI" id="CHEBI:83099"/>
        <dbReference type="ChEBI" id="CHEBI:83100"/>
        <dbReference type="EC" id="1.8.1.4"/>
    </reaction>
</comment>
<feature type="disulfide bond" description="Redox-active" evidence="16">
    <location>
        <begin position="126"/>
        <end position="131"/>
    </location>
</feature>
<evidence type="ECO:0000256" key="13">
    <source>
        <dbReference type="ARBA" id="ARBA00049187"/>
    </source>
</evidence>
<evidence type="ECO:0000256" key="3">
    <source>
        <dbReference type="ARBA" id="ARBA00012608"/>
    </source>
</evidence>
<dbReference type="GO" id="GO:0004148">
    <property type="term" value="F:dihydrolipoyl dehydrogenase (NADH) activity"/>
    <property type="evidence" value="ECO:0007669"/>
    <property type="project" value="UniProtKB-EC"/>
</dbReference>
<dbReference type="InterPro" id="IPR016156">
    <property type="entry name" value="FAD/NAD-linked_Rdtase_dimer_sf"/>
</dbReference>
<dbReference type="InterPro" id="IPR012999">
    <property type="entry name" value="Pyr_OxRdtase_I_AS"/>
</dbReference>
<comment type="subcellular location">
    <subcellularLocation>
        <location evidence="1">Cytoplasm</location>
    </subcellularLocation>
</comment>
<keyword evidence="10 15" id="KW-0520">NAD</keyword>
<feature type="binding site" evidence="15">
    <location>
        <position position="354"/>
    </location>
    <ligand>
        <name>NAD(+)</name>
        <dbReference type="ChEBI" id="CHEBI:57540"/>
    </ligand>
</feature>
<dbReference type="GO" id="GO:0005737">
    <property type="term" value="C:cytoplasm"/>
    <property type="evidence" value="ECO:0007669"/>
    <property type="project" value="UniProtKB-SubCell"/>
</dbReference>
<gene>
    <name evidence="22" type="primary">lpdA</name>
    <name evidence="22" type="ORF">GKE90_20585</name>
    <name evidence="21" type="ORF">PNE06_04435</name>
</gene>
<keyword evidence="15" id="KW-0547">Nucleotide-binding</keyword>
<keyword evidence="9 17" id="KW-0560">Oxidoreductase</keyword>
<evidence type="ECO:0000313" key="22">
    <source>
        <dbReference type="EMBL" id="MSB51052.1"/>
    </source>
</evidence>
<name>A0A6I2RKW7_FLAPL</name>
<keyword evidence="6 17" id="KW-0285">Flavoprotein</keyword>
<dbReference type="Pfam" id="PF02852">
    <property type="entry name" value="Pyr_redox_dim"/>
    <property type="match status" value="1"/>
</dbReference>
<evidence type="ECO:0000256" key="6">
    <source>
        <dbReference type="ARBA" id="ARBA00022630"/>
    </source>
</evidence>
<evidence type="ECO:0000256" key="15">
    <source>
        <dbReference type="PIRSR" id="PIRSR000350-3"/>
    </source>
</evidence>
<dbReference type="PROSITE" id="PS00076">
    <property type="entry name" value="PYRIDINE_REDOX_1"/>
    <property type="match status" value="1"/>
</dbReference>
<evidence type="ECO:0000259" key="19">
    <source>
        <dbReference type="Pfam" id="PF02852"/>
    </source>
</evidence>
<evidence type="ECO:0000256" key="12">
    <source>
        <dbReference type="ARBA" id="ARBA00023284"/>
    </source>
</evidence>
<dbReference type="GO" id="GO:0006103">
    <property type="term" value="P:2-oxoglutarate metabolic process"/>
    <property type="evidence" value="ECO:0007669"/>
    <property type="project" value="TreeGrafter"/>
</dbReference>
<evidence type="ECO:0000256" key="9">
    <source>
        <dbReference type="ARBA" id="ARBA00023002"/>
    </source>
</evidence>
<dbReference type="EMBL" id="WKPO01000054">
    <property type="protein sequence ID" value="MSB51052.1"/>
    <property type="molecule type" value="Genomic_DNA"/>
</dbReference>
<evidence type="ECO:0000259" key="18">
    <source>
        <dbReference type="Pfam" id="PF00364"/>
    </source>
</evidence>
<comment type="miscellaneous">
    <text evidence="17">The active site is a redox-active disulfide bond.</text>
</comment>
<comment type="caution">
    <text evidence="22">The sequence shown here is derived from an EMBL/GenBank/DDBJ whole genome shotgun (WGS) entry which is preliminary data.</text>
</comment>
<dbReference type="FunFam" id="3.30.390.30:FF:000001">
    <property type="entry name" value="Dihydrolipoyl dehydrogenase"/>
    <property type="match status" value="1"/>
</dbReference>
<dbReference type="SUPFAM" id="SSF51905">
    <property type="entry name" value="FAD/NAD(P)-binding domain"/>
    <property type="match status" value="1"/>
</dbReference>
<feature type="domain" description="Pyridine nucleotide-disulphide oxidoreductase dimerisation" evidence="19">
    <location>
        <begin position="429"/>
        <end position="537"/>
    </location>
</feature>
<dbReference type="PROSITE" id="PS00189">
    <property type="entry name" value="LIPOYL"/>
    <property type="match status" value="1"/>
</dbReference>
<reference evidence="22 23" key="1">
    <citation type="journal article" date="2019" name="Nat. Med.">
        <title>A library of human gut bacterial isolates paired with longitudinal multiomics data enables mechanistic microbiome research.</title>
        <authorList>
            <person name="Poyet M."/>
            <person name="Groussin M."/>
            <person name="Gibbons S.M."/>
            <person name="Avila-Pacheco J."/>
            <person name="Jiang X."/>
            <person name="Kearney S.M."/>
            <person name="Perrotta A.R."/>
            <person name="Berdy B."/>
            <person name="Zhao S."/>
            <person name="Lieberman T.D."/>
            <person name="Swanson P.K."/>
            <person name="Smith M."/>
            <person name="Roesemann S."/>
            <person name="Alexander J.E."/>
            <person name="Rich S.A."/>
            <person name="Livny J."/>
            <person name="Vlamakis H."/>
            <person name="Clish C."/>
            <person name="Bullock K."/>
            <person name="Deik A."/>
            <person name="Scott J."/>
            <person name="Pierce K.A."/>
            <person name="Xavier R.J."/>
            <person name="Alm E.J."/>
        </authorList>
    </citation>
    <scope>NUCLEOTIDE SEQUENCE [LARGE SCALE GENOMIC DNA]</scope>
    <source>
        <strain evidence="22 23">BIOML-A5</strain>
    </source>
</reference>
<dbReference type="InterPro" id="IPR004099">
    <property type="entry name" value="Pyr_nucl-diS_OxRdtase_dimer"/>
</dbReference>
<evidence type="ECO:0000256" key="1">
    <source>
        <dbReference type="ARBA" id="ARBA00004496"/>
    </source>
</evidence>
<evidence type="ECO:0000256" key="14">
    <source>
        <dbReference type="PIRSR" id="PIRSR000350-2"/>
    </source>
</evidence>
<dbReference type="Proteomes" id="UP001211173">
    <property type="component" value="Unassembled WGS sequence"/>
</dbReference>
<dbReference type="EMBL" id="JAQLWV010000004">
    <property type="protein sequence ID" value="MDB7932315.1"/>
    <property type="molecule type" value="Genomic_DNA"/>
</dbReference>
<proteinExistence type="inferred from homology"/>
<dbReference type="Gene3D" id="3.50.50.60">
    <property type="entry name" value="FAD/NAD(P)-binding domain"/>
    <property type="match status" value="2"/>
</dbReference>
<evidence type="ECO:0000256" key="7">
    <source>
        <dbReference type="ARBA" id="ARBA00022823"/>
    </source>
</evidence>
<feature type="active site" description="Proton acceptor" evidence="14">
    <location>
        <position position="527"/>
    </location>
</feature>
<dbReference type="Pfam" id="PF07992">
    <property type="entry name" value="Pyr_redox_2"/>
    <property type="match status" value="1"/>
</dbReference>
<feature type="binding site" evidence="15">
    <location>
        <begin position="263"/>
        <end position="270"/>
    </location>
    <ligand>
        <name>NAD(+)</name>
        <dbReference type="ChEBI" id="CHEBI:57540"/>
    </ligand>
</feature>
<dbReference type="InterPro" id="IPR006258">
    <property type="entry name" value="Lipoamide_DH"/>
</dbReference>
<dbReference type="InterPro" id="IPR000089">
    <property type="entry name" value="Biotin_lipoyl"/>
</dbReference>
<dbReference type="InterPro" id="IPR003016">
    <property type="entry name" value="2-oxoA_DH_lipoyl-BS"/>
</dbReference>
<feature type="binding site" evidence="15">
    <location>
        <position position="286"/>
    </location>
    <ligand>
        <name>NAD(+)</name>
        <dbReference type="ChEBI" id="CHEBI:57540"/>
    </ligand>
</feature>
<dbReference type="InterPro" id="IPR050151">
    <property type="entry name" value="Class-I_Pyr_Nuc-Dis_Oxidored"/>
</dbReference>
<evidence type="ECO:0000256" key="5">
    <source>
        <dbReference type="ARBA" id="ARBA00022490"/>
    </source>
</evidence>
<dbReference type="EC" id="1.8.1.4" evidence="3 17"/>
<keyword evidence="12 17" id="KW-0676">Redox-active center</keyword>
<dbReference type="PIRSF" id="PIRSF000350">
    <property type="entry name" value="Mercury_reductase_MerA"/>
    <property type="match status" value="1"/>
</dbReference>
<protein>
    <recommendedName>
        <fullName evidence="4 17">Dihydrolipoyl dehydrogenase</fullName>
        <ecNumber evidence="3 17">1.8.1.4</ecNumber>
    </recommendedName>
</protein>
<feature type="binding site" evidence="15">
    <location>
        <begin position="226"/>
        <end position="228"/>
    </location>
    <ligand>
        <name>FAD</name>
        <dbReference type="ChEBI" id="CHEBI:57692"/>
    </ligand>
</feature>
<organism evidence="22 23">
    <name type="scientific">Flavonifractor plautii</name>
    <name type="common">Fusobacterium plautii</name>
    <dbReference type="NCBI Taxonomy" id="292800"/>
    <lineage>
        <taxon>Bacteria</taxon>
        <taxon>Bacillati</taxon>
        <taxon>Bacillota</taxon>
        <taxon>Clostridia</taxon>
        <taxon>Eubacteriales</taxon>
        <taxon>Oscillospiraceae</taxon>
        <taxon>Flavonifractor</taxon>
    </lineage>
</organism>
<evidence type="ECO:0000313" key="23">
    <source>
        <dbReference type="Proteomes" id="UP000429811"/>
    </source>
</evidence>
<evidence type="ECO:0000259" key="20">
    <source>
        <dbReference type="Pfam" id="PF07992"/>
    </source>
</evidence>
<keyword evidence="11" id="KW-1015">Disulfide bond</keyword>
<dbReference type="GO" id="GO:0050660">
    <property type="term" value="F:flavin adenine dinucleotide binding"/>
    <property type="evidence" value="ECO:0007669"/>
    <property type="project" value="InterPro"/>
</dbReference>
<dbReference type="InterPro" id="IPR023753">
    <property type="entry name" value="FAD/NAD-binding_dom"/>
</dbReference>
<feature type="domain" description="Lipoyl-binding" evidence="18">
    <location>
        <begin position="17"/>
        <end position="73"/>
    </location>
</feature>
<evidence type="ECO:0000313" key="21">
    <source>
        <dbReference type="EMBL" id="MDB7932315.1"/>
    </source>
</evidence>
<dbReference type="InterPro" id="IPR036188">
    <property type="entry name" value="FAD/NAD-bd_sf"/>
</dbReference>
<dbReference type="NCBIfam" id="TIGR01350">
    <property type="entry name" value="lipoamide_DH"/>
    <property type="match status" value="1"/>
</dbReference>
<reference evidence="21" key="2">
    <citation type="submission" date="2023-01" db="EMBL/GenBank/DDBJ databases">
        <title>Human gut microbiome strain richness.</title>
        <authorList>
            <person name="Chen-Liaw A."/>
        </authorList>
    </citation>
    <scope>NUCLEOTIDE SEQUENCE</scope>
    <source>
        <strain evidence="21">1001287st1_F4_1001285I_161205</strain>
    </source>
</reference>
<keyword evidence="8 15" id="KW-0274">FAD</keyword>
<evidence type="ECO:0000256" key="10">
    <source>
        <dbReference type="ARBA" id="ARBA00023027"/>
    </source>
</evidence>
<comment type="similarity">
    <text evidence="2 17">Belongs to the class-I pyridine nucleotide-disulfide oxidoreductase family.</text>
</comment>
<dbReference type="Proteomes" id="UP000429811">
    <property type="component" value="Unassembled WGS sequence"/>
</dbReference>
<dbReference type="Gene3D" id="3.30.390.30">
    <property type="match status" value="1"/>
</dbReference>
<evidence type="ECO:0000256" key="8">
    <source>
        <dbReference type="ARBA" id="ARBA00022827"/>
    </source>
</evidence>
<dbReference type="CDD" id="cd06849">
    <property type="entry name" value="lipoyl_domain"/>
    <property type="match status" value="1"/>
</dbReference>
<dbReference type="RefSeq" id="WP_131971210.1">
    <property type="nucleotide sequence ID" value="NZ_BAABXT010000001.1"/>
</dbReference>
<keyword evidence="7" id="KW-0450">Lipoyl</keyword>
<dbReference type="SUPFAM" id="SSF51230">
    <property type="entry name" value="Single hybrid motif"/>
    <property type="match status" value="1"/>
</dbReference>
<dbReference type="SUPFAM" id="SSF55424">
    <property type="entry name" value="FAD/NAD-linked reductases, dimerisation (C-terminal) domain"/>
    <property type="match status" value="1"/>
</dbReference>
<dbReference type="PRINTS" id="PR00368">
    <property type="entry name" value="FADPNR"/>
</dbReference>
<feature type="binding site" evidence="15">
    <location>
        <position position="395"/>
    </location>
    <ligand>
        <name>FAD</name>
        <dbReference type="ChEBI" id="CHEBI:57692"/>
    </ligand>
</feature>
<dbReference type="Pfam" id="PF00364">
    <property type="entry name" value="Biotin_lipoyl"/>
    <property type="match status" value="1"/>
</dbReference>
<accession>A0A6I2RKW7</accession>
<dbReference type="PANTHER" id="PTHR22912">
    <property type="entry name" value="DISULFIDE OXIDOREDUCTASE"/>
    <property type="match status" value="1"/>
</dbReference>
<keyword evidence="5" id="KW-0963">Cytoplasm</keyword>
<evidence type="ECO:0000256" key="4">
    <source>
        <dbReference type="ARBA" id="ARBA00016961"/>
    </source>
</evidence>
<sequence length="550" mass="57870">MMEIKMPPIMGKAPNIVGTIAVEKDQFVSEGQVLANVETGKGNRPIKVGSSGRIAEILCQEGQEVKAGQTLFLLDEMDADNLPAEPLKTELFVIGGGPGGYVAALYAAKFGISTVLAEQSRLGGTCLNCGCIPTKALIQSAHMYQTIKACGEFGIAAEPPRPDGAAIFRRKDRICEELRAGVEGLLQADGVTVVEGHASFIGEHTAVVTQGKRETEVHFEHAIIATGSTPSAPSFGTLLPDSVMDSERALSAGHFDRSVVIIGGGVIGMEFAFLYRSMDMQVYVVEYLDHILGNVDADVSELIAAQAAERGIRIFTGSKVTGILRSDSGETLVTFEQDGQIRTLVAQSVLTATGRRPVTDGLNLEAAGVARTDRGAVAINEQMQTNVPHIYAIGDVTGKVALAHGASHQGIVAVDAIRGFPHEMDYDAIPSVIFTAPEAACVGKSEQACKKSGIPVRVSKFPFSANGKAKIMGETVGFVKLICHAESGILLGGVIVGPDASALISTLTTAVTQGLTHEQLSRVIFAHPTTSEAIHEADLGLSVGMLHYQG</sequence>
<dbReference type="Gene3D" id="2.40.50.100">
    <property type="match status" value="1"/>
</dbReference>
<dbReference type="AlphaFoldDB" id="A0A6I2RKW7"/>
<dbReference type="PANTHER" id="PTHR22912:SF217">
    <property type="entry name" value="DIHYDROLIPOYL DEHYDROGENASE"/>
    <property type="match status" value="1"/>
</dbReference>
<evidence type="ECO:0000256" key="11">
    <source>
        <dbReference type="ARBA" id="ARBA00023157"/>
    </source>
</evidence>
<comment type="cofactor">
    <cofactor evidence="15 17">
        <name>FAD</name>
        <dbReference type="ChEBI" id="CHEBI:57692"/>
    </cofactor>
    <text evidence="15 17">Binds 1 FAD per subunit.</text>
</comment>
<dbReference type="PRINTS" id="PR00411">
    <property type="entry name" value="PNDRDTASEI"/>
</dbReference>
<evidence type="ECO:0000256" key="16">
    <source>
        <dbReference type="PIRSR" id="PIRSR000350-4"/>
    </source>
</evidence>
<evidence type="ECO:0000256" key="17">
    <source>
        <dbReference type="RuleBase" id="RU003692"/>
    </source>
</evidence>
<feature type="domain" description="FAD/NAD(P)-binding" evidence="20">
    <location>
        <begin position="91"/>
        <end position="410"/>
    </location>
</feature>
<evidence type="ECO:0000256" key="2">
    <source>
        <dbReference type="ARBA" id="ARBA00007532"/>
    </source>
</evidence>